<evidence type="ECO:0000313" key="1">
    <source>
        <dbReference type="EMBL" id="KAF2500861.1"/>
    </source>
</evidence>
<accession>A0A6A6R8F5</accession>
<sequence>MKRPHEFKEEKKLQPSRKRVARKLLRNAYASDRAASLHLAKRFLEVLPRELRDLIYKAVFPESVRIQSGFYPKRIETAQMMGRPRYLFPAYVGRQIATEALEEFYKAVLFRFEHISRTEIWAFLHEDVFGLGIVARTLVRRLWIQEGYGLGNACSTTLYELPRWWGPDLYYERKCIRELETEWKLRNHIRYLLGNLSTLHQPEKRELTVEIACPHMPEFPELRHMSPMLFELREKGWKINLACSGRVSGEQTTQDVTSFLEPPTDIERQHVLGLIYTQQFVVSNLERLEYWYRVHLHDHYAMYKKMRSRELCTQDIQLSPDTMSRDEWRKICDRTFHQETERAQEGLKEVEWANEILILHTDAGVLARDVSDLARKFLQIRADVDQLEATERSRDTIEASLSGAEREAYVSEVEGIRRLTRRAIRMKLFKIQELGKRRTSIWEDRIAANSKFESRWRVRSKEDEERRRIGLEVKRRERREIRGLRNI</sequence>
<organism evidence="1 2">
    <name type="scientific">Lophium mytilinum</name>
    <dbReference type="NCBI Taxonomy" id="390894"/>
    <lineage>
        <taxon>Eukaryota</taxon>
        <taxon>Fungi</taxon>
        <taxon>Dikarya</taxon>
        <taxon>Ascomycota</taxon>
        <taxon>Pezizomycotina</taxon>
        <taxon>Dothideomycetes</taxon>
        <taxon>Pleosporomycetidae</taxon>
        <taxon>Mytilinidiales</taxon>
        <taxon>Mytilinidiaceae</taxon>
        <taxon>Lophium</taxon>
    </lineage>
</organism>
<dbReference type="OrthoDB" id="3795413at2759"/>
<protein>
    <submittedName>
        <fullName evidence="1">Uncharacterized protein</fullName>
    </submittedName>
</protein>
<dbReference type="Proteomes" id="UP000799750">
    <property type="component" value="Unassembled WGS sequence"/>
</dbReference>
<proteinExistence type="predicted"/>
<keyword evidence="2" id="KW-1185">Reference proteome</keyword>
<name>A0A6A6R8F5_9PEZI</name>
<evidence type="ECO:0000313" key="2">
    <source>
        <dbReference type="Proteomes" id="UP000799750"/>
    </source>
</evidence>
<gene>
    <name evidence="1" type="ORF">BU16DRAFT_535398</name>
</gene>
<dbReference type="AlphaFoldDB" id="A0A6A6R8F5"/>
<reference evidence="1" key="1">
    <citation type="journal article" date="2020" name="Stud. Mycol.">
        <title>101 Dothideomycetes genomes: a test case for predicting lifestyles and emergence of pathogens.</title>
        <authorList>
            <person name="Haridas S."/>
            <person name="Albert R."/>
            <person name="Binder M."/>
            <person name="Bloem J."/>
            <person name="Labutti K."/>
            <person name="Salamov A."/>
            <person name="Andreopoulos B."/>
            <person name="Baker S."/>
            <person name="Barry K."/>
            <person name="Bills G."/>
            <person name="Bluhm B."/>
            <person name="Cannon C."/>
            <person name="Castanera R."/>
            <person name="Culley D."/>
            <person name="Daum C."/>
            <person name="Ezra D."/>
            <person name="Gonzalez J."/>
            <person name="Henrissat B."/>
            <person name="Kuo A."/>
            <person name="Liang C."/>
            <person name="Lipzen A."/>
            <person name="Lutzoni F."/>
            <person name="Magnuson J."/>
            <person name="Mondo S."/>
            <person name="Nolan M."/>
            <person name="Ohm R."/>
            <person name="Pangilinan J."/>
            <person name="Park H.-J."/>
            <person name="Ramirez L."/>
            <person name="Alfaro M."/>
            <person name="Sun H."/>
            <person name="Tritt A."/>
            <person name="Yoshinaga Y."/>
            <person name="Zwiers L.-H."/>
            <person name="Turgeon B."/>
            <person name="Goodwin S."/>
            <person name="Spatafora J."/>
            <person name="Crous P."/>
            <person name="Grigoriev I."/>
        </authorList>
    </citation>
    <scope>NUCLEOTIDE SEQUENCE</scope>
    <source>
        <strain evidence="1">CBS 269.34</strain>
    </source>
</reference>
<dbReference type="EMBL" id="MU004183">
    <property type="protein sequence ID" value="KAF2500861.1"/>
    <property type="molecule type" value="Genomic_DNA"/>
</dbReference>